<sequence length="747" mass="80284">MGFEQPGFLIALLLLLGVREPLLRLVVLLLVLGAAGPTLPLAYERTAVLIDQSPSAPAEAGRVAAGLEAPGTRFWAFAERAEPLPGPGARRNDLGRHTRVQPAVDAVLARSPDRIVLISDGLWSGRVYSPVPVYVLHVAPRPNARIARLIAPAAPRLGETVEVRAVLESTEPTSAQLSFQGGGTTTRYERPLPAGTSSVPYRFELERRTTVRVRLETPIGRDRAEVTLDPLGPGRALVVDDPAAATYLRAAGWDVAEGTPADLAETPELLVIGGPAEAWNVADRARLERYLREGGAVLWTATPKGLFFGGWQRTLLAEKIPLEPEPQEGAALVLVLDVSGSMGLGTPSKLARAVEGARKLVDAAGPEDTLGIVTFASRSRWLLAPRAMTYRAKREAETRLDALEARGGTQLATAYAAAAEALEPLDARTRWILVLSDGQLEDDPQRTLARARQAAARGVKTLTLALGADADRPFLAQLAREGGGRFLDLAEPAALPQVLALLGEEAFKPPVVEGRFRLQLRDHPVTQGLQELAPVPVLLPARAPGWAQVVVQTASGRPLLALGEVLGGRVAALATDLGRSWKDDPGAARLLAQLARWLTATPARPRYDWSTEEEGPVLWVYGRFDPLPLAQWQGRVEPLEPTAPFTFRLRLPRGFAGSVRVTSGDRTVFTVTAPKASEWPAVDGAQHLRELARASGGAWLADPAELPPPRRKPTPVGPYLWGLALALFLLERWREGAAHRKGAPEVG</sequence>
<dbReference type="Pfam" id="PF13519">
    <property type="entry name" value="VWA_2"/>
    <property type="match status" value="1"/>
</dbReference>
<dbReference type="PANTHER" id="PTHR37947:SF2">
    <property type="entry name" value="VON WILLEBRAND FACTOR TYPE A"/>
    <property type="match status" value="1"/>
</dbReference>
<reference evidence="3 4" key="1">
    <citation type="submission" date="2019-07" db="EMBL/GenBank/DDBJ databases">
        <title>Whole genome shotgun sequence of Oceanithermus desulfurans NBRC 100063.</title>
        <authorList>
            <person name="Hosoyama A."/>
            <person name="Uohara A."/>
            <person name="Ohji S."/>
            <person name="Ichikawa N."/>
        </authorList>
    </citation>
    <scope>NUCLEOTIDE SEQUENCE [LARGE SCALE GENOMIC DNA]</scope>
    <source>
        <strain evidence="3 4">NBRC 100063</strain>
    </source>
</reference>
<dbReference type="SUPFAM" id="SSF53300">
    <property type="entry name" value="vWA-like"/>
    <property type="match status" value="1"/>
</dbReference>
<name>A0A511RKM3_9DEIN</name>
<gene>
    <name evidence="3" type="ORF">ODE01S_16580</name>
</gene>
<evidence type="ECO:0000313" key="4">
    <source>
        <dbReference type="Proteomes" id="UP000321827"/>
    </source>
</evidence>
<dbReference type="SMART" id="SM00327">
    <property type="entry name" value="VWA"/>
    <property type="match status" value="1"/>
</dbReference>
<evidence type="ECO:0000313" key="3">
    <source>
        <dbReference type="EMBL" id="GEM90224.1"/>
    </source>
</evidence>
<protein>
    <recommendedName>
        <fullName evidence="2">VWFA domain-containing protein</fullName>
    </recommendedName>
</protein>
<dbReference type="RefSeq" id="WP_147147782.1">
    <property type="nucleotide sequence ID" value="NZ_BJXN01000011.1"/>
</dbReference>
<dbReference type="EMBL" id="BJXN01000011">
    <property type="protein sequence ID" value="GEM90224.1"/>
    <property type="molecule type" value="Genomic_DNA"/>
</dbReference>
<feature type="domain" description="VWFA" evidence="2">
    <location>
        <begin position="331"/>
        <end position="502"/>
    </location>
</feature>
<evidence type="ECO:0000259" key="2">
    <source>
        <dbReference type="PROSITE" id="PS50234"/>
    </source>
</evidence>
<accession>A0A511RKM3</accession>
<dbReference type="PANTHER" id="PTHR37947">
    <property type="entry name" value="BLL2462 PROTEIN"/>
    <property type="match status" value="1"/>
</dbReference>
<proteinExistence type="predicted"/>
<dbReference type="CDD" id="cd00198">
    <property type="entry name" value="vWFA"/>
    <property type="match status" value="1"/>
</dbReference>
<dbReference type="InterPro" id="IPR036465">
    <property type="entry name" value="vWFA_dom_sf"/>
</dbReference>
<dbReference type="AlphaFoldDB" id="A0A511RKM3"/>
<dbReference type="InterPro" id="IPR029062">
    <property type="entry name" value="Class_I_gatase-like"/>
</dbReference>
<dbReference type="OrthoDB" id="9806395at2"/>
<dbReference type="InterPro" id="IPR002035">
    <property type="entry name" value="VWF_A"/>
</dbReference>
<dbReference type="Gene3D" id="3.40.50.410">
    <property type="entry name" value="von Willebrand factor, type A domain"/>
    <property type="match status" value="1"/>
</dbReference>
<dbReference type="SUPFAM" id="SSF52317">
    <property type="entry name" value="Class I glutamine amidotransferase-like"/>
    <property type="match status" value="1"/>
</dbReference>
<comment type="caution">
    <text evidence="3">The sequence shown here is derived from an EMBL/GenBank/DDBJ whole genome shotgun (WGS) entry which is preliminary data.</text>
</comment>
<organism evidence="3 4">
    <name type="scientific">Oceanithermus desulfurans NBRC 100063</name>
    <dbReference type="NCBI Taxonomy" id="1227550"/>
    <lineage>
        <taxon>Bacteria</taxon>
        <taxon>Thermotogati</taxon>
        <taxon>Deinococcota</taxon>
        <taxon>Deinococci</taxon>
        <taxon>Thermales</taxon>
        <taxon>Thermaceae</taxon>
        <taxon>Oceanithermus</taxon>
    </lineage>
</organism>
<dbReference type="Proteomes" id="UP000321827">
    <property type="component" value="Unassembled WGS sequence"/>
</dbReference>
<feature type="region of interest" description="Disordered" evidence="1">
    <location>
        <begin position="174"/>
        <end position="193"/>
    </location>
</feature>
<dbReference type="Gene3D" id="3.40.50.880">
    <property type="match status" value="1"/>
</dbReference>
<dbReference type="PROSITE" id="PS50234">
    <property type="entry name" value="VWFA"/>
    <property type="match status" value="1"/>
</dbReference>
<evidence type="ECO:0000256" key="1">
    <source>
        <dbReference type="SAM" id="MobiDB-lite"/>
    </source>
</evidence>